<evidence type="ECO:0000313" key="1">
    <source>
        <dbReference type="Proteomes" id="UP000079169"/>
    </source>
</evidence>
<dbReference type="AlphaFoldDB" id="A0A1S4ELZ4"/>
<dbReference type="Proteomes" id="UP000079169">
    <property type="component" value="Unplaced"/>
</dbReference>
<proteinExistence type="predicted"/>
<sequence length="121" mass="14779">MELYNSLTSKVGDFEDRMATILQKTWRGFMSRKFKFNYEGLQCWLEQVKHENCHVQHKLYEFKVESEENYARCKQDHWDYVRSRLHHLLRTQNIPGVFSCIHSNELSQLEKCLKNVKYFRK</sequence>
<accession>A0A1S4ELZ4</accession>
<dbReference type="GeneID" id="103523699"/>
<evidence type="ECO:0000313" key="2">
    <source>
        <dbReference type="RefSeq" id="XP_008486941.1"/>
    </source>
</evidence>
<reference evidence="2" key="1">
    <citation type="submission" date="2025-08" db="UniProtKB">
        <authorList>
            <consortium name="RefSeq"/>
        </authorList>
    </citation>
    <scope>IDENTIFICATION</scope>
</reference>
<keyword evidence="1" id="KW-1185">Reference proteome</keyword>
<gene>
    <name evidence="2" type="primary">LOC103523699</name>
</gene>
<name>A0A1S4ELZ4_DIACI</name>
<dbReference type="PaxDb" id="121845-A0A1S4ELZ4"/>
<organism evidence="1 2">
    <name type="scientific">Diaphorina citri</name>
    <name type="common">Asian citrus psyllid</name>
    <dbReference type="NCBI Taxonomy" id="121845"/>
    <lineage>
        <taxon>Eukaryota</taxon>
        <taxon>Metazoa</taxon>
        <taxon>Ecdysozoa</taxon>
        <taxon>Arthropoda</taxon>
        <taxon>Hexapoda</taxon>
        <taxon>Insecta</taxon>
        <taxon>Pterygota</taxon>
        <taxon>Neoptera</taxon>
        <taxon>Paraneoptera</taxon>
        <taxon>Hemiptera</taxon>
        <taxon>Sternorrhyncha</taxon>
        <taxon>Psylloidea</taxon>
        <taxon>Psyllidae</taxon>
        <taxon>Diaphorininae</taxon>
        <taxon>Diaphorina</taxon>
    </lineage>
</organism>
<dbReference type="RefSeq" id="XP_008486941.1">
    <property type="nucleotide sequence ID" value="XM_008488719.1"/>
</dbReference>
<dbReference type="KEGG" id="dci:103523699"/>
<protein>
    <submittedName>
        <fullName evidence="2">Spermatogenesis-associated protein 17-like</fullName>
    </submittedName>
</protein>